<sequence length="145" mass="15866">MTAMTEVRPRSSGHPGYNLTKPREAATAEDARRLARVALAAWGLEAEAETAELVLSELVANAVRHAWGASVRIAVDRPADDRVRLAVVDRAPRRLPELRTPGPEEVCGRGLLLVKECADQWGYDLLGSITKPWGKCVWAELKVTS</sequence>
<dbReference type="HOGENOM" id="CLU_090336_4_2_11"/>
<dbReference type="eggNOG" id="COG3920">
    <property type="taxonomic scope" value="Bacteria"/>
</dbReference>
<dbReference type="GO" id="GO:0004674">
    <property type="term" value="F:protein serine/threonine kinase activity"/>
    <property type="evidence" value="ECO:0007669"/>
    <property type="project" value="UniProtKB-KW"/>
</dbReference>
<feature type="region of interest" description="Disordered" evidence="2">
    <location>
        <begin position="1"/>
        <end position="25"/>
    </location>
</feature>
<reference evidence="5" key="1">
    <citation type="submission" date="2011-12" db="EMBL/GenBank/DDBJ databases">
        <title>Complete genome sequence of Streptomyces cattleya strain DSM 46488.</title>
        <authorList>
            <person name="Ou H.-Y."/>
            <person name="Li P."/>
            <person name="Zhao C."/>
            <person name="O'Hagan D."/>
            <person name="Deng Z."/>
        </authorList>
    </citation>
    <scope>NUCLEOTIDE SEQUENCE [LARGE SCALE GENOMIC DNA]</scope>
    <source>
        <strain evidence="5">ATCC 35852 / DSM 46488 / JCM 4925 / NBRC 14057 / NRRL 8057</strain>
    </source>
</reference>
<dbReference type="PANTHER" id="PTHR35526:SF3">
    <property type="entry name" value="ANTI-SIGMA-F FACTOR RSBW"/>
    <property type="match status" value="1"/>
</dbReference>
<proteinExistence type="predicted"/>
<dbReference type="Pfam" id="PF13581">
    <property type="entry name" value="HATPase_c_2"/>
    <property type="match status" value="1"/>
</dbReference>
<dbReference type="InterPro" id="IPR050267">
    <property type="entry name" value="Anti-sigma-factor_SerPK"/>
</dbReference>
<dbReference type="EMBL" id="CP003219">
    <property type="protein sequence ID" value="AEW95649.1"/>
    <property type="molecule type" value="Genomic_DNA"/>
</dbReference>
<dbReference type="STRING" id="1003195.SCATT_32780"/>
<evidence type="ECO:0000256" key="1">
    <source>
        <dbReference type="ARBA" id="ARBA00022527"/>
    </source>
</evidence>
<evidence type="ECO:0000313" key="4">
    <source>
        <dbReference type="EMBL" id="AEW95649.1"/>
    </source>
</evidence>
<gene>
    <name evidence="4" type="ordered locus">SCATT_32780</name>
</gene>
<evidence type="ECO:0000313" key="5">
    <source>
        <dbReference type="Proteomes" id="UP000007842"/>
    </source>
</evidence>
<dbReference type="SUPFAM" id="SSF55874">
    <property type="entry name" value="ATPase domain of HSP90 chaperone/DNA topoisomerase II/histidine kinase"/>
    <property type="match status" value="1"/>
</dbReference>
<dbReference type="InterPro" id="IPR036890">
    <property type="entry name" value="HATPase_C_sf"/>
</dbReference>
<name>F8JUL8_STREN</name>
<keyword evidence="1" id="KW-0723">Serine/threonine-protein kinase</keyword>
<dbReference type="CDD" id="cd16936">
    <property type="entry name" value="HATPase_RsbW-like"/>
    <property type="match status" value="1"/>
</dbReference>
<organism evidence="4 5">
    <name type="scientific">Streptantibioticus cattleyicolor (strain ATCC 35852 / DSM 46488 / JCM 4925 / NBRC 14057 / NRRL 8057)</name>
    <name type="common">Streptomyces cattleya</name>
    <dbReference type="NCBI Taxonomy" id="1003195"/>
    <lineage>
        <taxon>Bacteria</taxon>
        <taxon>Bacillati</taxon>
        <taxon>Actinomycetota</taxon>
        <taxon>Actinomycetes</taxon>
        <taxon>Kitasatosporales</taxon>
        <taxon>Streptomycetaceae</taxon>
        <taxon>Streptantibioticus</taxon>
    </lineage>
</organism>
<accession>G8X2Q8</accession>
<dbReference type="Gene3D" id="3.30.565.10">
    <property type="entry name" value="Histidine kinase-like ATPase, C-terminal domain"/>
    <property type="match status" value="1"/>
</dbReference>
<keyword evidence="1" id="KW-0808">Transferase</keyword>
<dbReference type="RefSeq" id="WP_014144011.1">
    <property type="nucleotide sequence ID" value="NC_016111.1"/>
</dbReference>
<evidence type="ECO:0000256" key="2">
    <source>
        <dbReference type="SAM" id="MobiDB-lite"/>
    </source>
</evidence>
<dbReference type="PANTHER" id="PTHR35526">
    <property type="entry name" value="ANTI-SIGMA-F FACTOR RSBW-RELATED"/>
    <property type="match status" value="1"/>
</dbReference>
<dbReference type="OrthoDB" id="3476350at2"/>
<dbReference type="KEGG" id="sct:SCAT_3280"/>
<keyword evidence="1" id="KW-0418">Kinase</keyword>
<dbReference type="PATRIC" id="fig|1003195.11.peg.4758"/>
<dbReference type="Proteomes" id="UP000007842">
    <property type="component" value="Chromosome"/>
</dbReference>
<dbReference type="InterPro" id="IPR003594">
    <property type="entry name" value="HATPase_dom"/>
</dbReference>
<keyword evidence="5" id="KW-1185">Reference proteome</keyword>
<feature type="domain" description="Histidine kinase/HSP90-like ATPase" evidence="3">
    <location>
        <begin position="25"/>
        <end position="124"/>
    </location>
</feature>
<evidence type="ECO:0000259" key="3">
    <source>
        <dbReference type="Pfam" id="PF13581"/>
    </source>
</evidence>
<protein>
    <submittedName>
        <fullName evidence="4">Regulatory protein</fullName>
    </submittedName>
</protein>
<dbReference type="AlphaFoldDB" id="F8JUL8"/>
<dbReference type="KEGG" id="scy:SCATT_32780"/>
<accession>F8JUL8</accession>